<sequence>MKYGVDISISGYLEVEAESKEAAKAKVEDGYSLTNVQVMDDEIDQVYELTPDGHWPTERKEAKTGK</sequence>
<reference evidence="1" key="1">
    <citation type="journal article" date="2015" name="Nature">
        <title>Complex archaea that bridge the gap between prokaryotes and eukaryotes.</title>
        <authorList>
            <person name="Spang A."/>
            <person name="Saw J.H."/>
            <person name="Jorgensen S.L."/>
            <person name="Zaremba-Niedzwiedzka K."/>
            <person name="Martijn J."/>
            <person name="Lind A.E."/>
            <person name="van Eijk R."/>
            <person name="Schleper C."/>
            <person name="Guy L."/>
            <person name="Ettema T.J."/>
        </authorList>
    </citation>
    <scope>NUCLEOTIDE SEQUENCE</scope>
</reference>
<evidence type="ECO:0000313" key="1">
    <source>
        <dbReference type="EMBL" id="KKM93643.1"/>
    </source>
</evidence>
<dbReference type="AlphaFoldDB" id="A0A0F9LJS5"/>
<gene>
    <name evidence="1" type="ORF">LCGC14_1206300</name>
</gene>
<comment type="caution">
    <text evidence="1">The sequence shown here is derived from an EMBL/GenBank/DDBJ whole genome shotgun (WGS) entry which is preliminary data.</text>
</comment>
<proteinExistence type="predicted"/>
<dbReference type="EMBL" id="LAZR01006238">
    <property type="protein sequence ID" value="KKM93643.1"/>
    <property type="molecule type" value="Genomic_DNA"/>
</dbReference>
<accession>A0A0F9LJS5</accession>
<name>A0A0F9LJS5_9ZZZZ</name>
<organism evidence="1">
    <name type="scientific">marine sediment metagenome</name>
    <dbReference type="NCBI Taxonomy" id="412755"/>
    <lineage>
        <taxon>unclassified sequences</taxon>
        <taxon>metagenomes</taxon>
        <taxon>ecological metagenomes</taxon>
    </lineage>
</organism>
<protein>
    <submittedName>
        <fullName evidence="1">Uncharacterized protein</fullName>
    </submittedName>
</protein>